<dbReference type="InterPro" id="IPR025240">
    <property type="entry name" value="DUF4189"/>
</dbReference>
<keyword evidence="4" id="KW-1185">Reference proteome</keyword>
<evidence type="ECO:0000256" key="1">
    <source>
        <dbReference type="SAM" id="SignalP"/>
    </source>
</evidence>
<gene>
    <name evidence="3" type="ORF">JCR33_00960</name>
</gene>
<dbReference type="Proteomes" id="UP000609531">
    <property type="component" value="Unassembled WGS sequence"/>
</dbReference>
<dbReference type="EMBL" id="JAEKJA010000001">
    <property type="protein sequence ID" value="MBJ3774236.1"/>
    <property type="molecule type" value="Genomic_DNA"/>
</dbReference>
<keyword evidence="1" id="KW-0732">Signal</keyword>
<evidence type="ECO:0000313" key="3">
    <source>
        <dbReference type="EMBL" id="MBJ3774236.1"/>
    </source>
</evidence>
<name>A0A934MFT7_9HYPH</name>
<evidence type="ECO:0000259" key="2">
    <source>
        <dbReference type="Pfam" id="PF13827"/>
    </source>
</evidence>
<feature type="domain" description="DUF4189" evidence="2">
    <location>
        <begin position="24"/>
        <end position="119"/>
    </location>
</feature>
<dbReference type="AlphaFoldDB" id="A0A934MFT7"/>
<feature type="chain" id="PRO_5038033821" evidence="1">
    <location>
        <begin position="22"/>
        <end position="126"/>
    </location>
</feature>
<organism evidence="3 4">
    <name type="scientific">Acuticoccus mangrovi</name>
    <dbReference type="NCBI Taxonomy" id="2796142"/>
    <lineage>
        <taxon>Bacteria</taxon>
        <taxon>Pseudomonadati</taxon>
        <taxon>Pseudomonadota</taxon>
        <taxon>Alphaproteobacteria</taxon>
        <taxon>Hyphomicrobiales</taxon>
        <taxon>Amorphaceae</taxon>
        <taxon>Acuticoccus</taxon>
    </lineage>
</organism>
<comment type="caution">
    <text evidence="3">The sequence shown here is derived from an EMBL/GenBank/DDBJ whole genome shotgun (WGS) entry which is preliminary data.</text>
</comment>
<sequence length="126" mass="12672">MKLTALTVLLAVAGAATGAHAAEYVAVAGDKATGTFGFVSGAPSKQDAEEAATAECAKDSDNCEGIAVFDHGCVSLARSADDKTYGLYLSKSRAGAQQGAVKECSESGGSGCNVHDTYCAPTDLDM</sequence>
<feature type="signal peptide" evidence="1">
    <location>
        <begin position="1"/>
        <end position="21"/>
    </location>
</feature>
<dbReference type="Pfam" id="PF13827">
    <property type="entry name" value="DUF4189"/>
    <property type="match status" value="1"/>
</dbReference>
<evidence type="ECO:0000313" key="4">
    <source>
        <dbReference type="Proteomes" id="UP000609531"/>
    </source>
</evidence>
<accession>A0A934MFT7</accession>
<dbReference type="RefSeq" id="WP_198880130.1">
    <property type="nucleotide sequence ID" value="NZ_JAEKJA010000001.1"/>
</dbReference>
<protein>
    <submittedName>
        <fullName evidence="3">DUF4189 domain-containing protein</fullName>
    </submittedName>
</protein>
<reference evidence="3" key="1">
    <citation type="submission" date="2020-12" db="EMBL/GenBank/DDBJ databases">
        <title>Bacterial taxonomy.</title>
        <authorList>
            <person name="Pan X."/>
        </authorList>
    </citation>
    <scope>NUCLEOTIDE SEQUENCE</scope>
    <source>
        <strain evidence="3">B2012</strain>
    </source>
</reference>
<proteinExistence type="predicted"/>